<dbReference type="EMBL" id="CP090035">
    <property type="protein sequence ID" value="UPK96602.1"/>
    <property type="molecule type" value="Genomic_DNA"/>
</dbReference>
<proteinExistence type="predicted"/>
<accession>A0ACD3Z5W3</accession>
<keyword evidence="2" id="KW-1185">Reference proteome</keyword>
<protein>
    <submittedName>
        <fullName evidence="1">Uncharacterized protein</fullName>
    </submittedName>
</protein>
<dbReference type="Proteomes" id="UP000830768">
    <property type="component" value="Chromosome 6"/>
</dbReference>
<name>A0ACD3Z5W3_FUSSC</name>
<evidence type="ECO:0000313" key="1">
    <source>
        <dbReference type="EMBL" id="UPK96602.1"/>
    </source>
</evidence>
<evidence type="ECO:0000313" key="2">
    <source>
        <dbReference type="Proteomes" id="UP000830768"/>
    </source>
</evidence>
<gene>
    <name evidence="1" type="ORF">LCI18_007537</name>
</gene>
<sequence>MDQFDEFQQLLHSFRCERLPLDLFTRATAERSSWSPSGEMTSVPPQRHGVSRWFIDFWVSHSHIFEQDGLLPELEGFYMASEGGLRYLERRGEGSVSQADNAADQRVCLAECLAIMVHAFPCINSEVLGEELVSMFMPLAKSFLLPLLAAVTSQDVDDWLLPQSDELKMPFAYSLSAMLHQIVPHLGVGCPSVLTTFPERLLSSLNRQGLCFYQDKVFLGCLVGIIDVLRHRTLNSFLASTLQNARRLNQRCNAWIGLSLAILLSANGLLTSKPLADAISMAVNAWRPLSQDSPSQMEYLVAVAIASAQQLSQVQRPEHMPLELDVLCGLLLARKGAYLDAHNSLKAAMPSAIQTWGATSLQVGIMAAESANCCNFMRSEALAERIAGRFLELRTTQELSTRRDWFYLRVALIDSHIGQAKYQQADRELEGVLEHSNTPDTIRMMSCLRLAKVRRRMERGGREAFRPSAPLQRGAALLKQAPKVLQREFLEETACNIASIPEAERREAPEPTELIKNIDGFIQESELGLQASSMAWYKKVWQDFKPSAPETPEDLMDCLLELPEEEFGYSLTPGHIEAVTELLRKKFRRDVLSTYKDGSPDSHQEQIVRCIEEADAIYAEVKRRIESWSDVMVDEVDDEEGYELQEIFRHLMG</sequence>
<organism evidence="1 2">
    <name type="scientific">Fusarium solani subsp. cucurbitae</name>
    <name type="common">Neocosmosporum cucurbitae</name>
    <dbReference type="NCBI Taxonomy" id="2747967"/>
    <lineage>
        <taxon>Eukaryota</taxon>
        <taxon>Fungi</taxon>
        <taxon>Dikarya</taxon>
        <taxon>Ascomycota</taxon>
        <taxon>Pezizomycotina</taxon>
        <taxon>Sordariomycetes</taxon>
        <taxon>Hypocreomycetidae</taxon>
        <taxon>Hypocreales</taxon>
        <taxon>Nectriaceae</taxon>
        <taxon>Fusarium</taxon>
        <taxon>Fusarium solani species complex</taxon>
    </lineage>
</organism>
<reference evidence="1" key="1">
    <citation type="submission" date="2021-11" db="EMBL/GenBank/DDBJ databases">
        <title>Fusarium solani-melongenae Genome sequencing and assembly.</title>
        <authorList>
            <person name="Xie S."/>
            <person name="Huang L."/>
            <person name="Zhang X."/>
        </authorList>
    </citation>
    <scope>NUCLEOTIDE SEQUENCE</scope>
    <source>
        <strain evidence="1">CRI 24-3</strain>
    </source>
</reference>